<sequence length="53" mass="5903">MDLSKDTGYAGNLKRLRGYLTDALARRGDGYSDGRRLLVGTAPHNLMPFMTMK</sequence>
<evidence type="ECO:0000313" key="1">
    <source>
        <dbReference type="EMBL" id="MPM83723.1"/>
    </source>
</evidence>
<accession>A0A645D3N6</accession>
<proteinExistence type="predicted"/>
<comment type="caution">
    <text evidence="1">The sequence shown here is derived from an EMBL/GenBank/DDBJ whole genome shotgun (WGS) entry which is preliminary data.</text>
</comment>
<name>A0A645D3N6_9ZZZZ</name>
<gene>
    <name evidence="1" type="ORF">SDC9_130792</name>
</gene>
<dbReference type="AlphaFoldDB" id="A0A645D3N6"/>
<reference evidence="1" key="1">
    <citation type="submission" date="2019-08" db="EMBL/GenBank/DDBJ databases">
        <authorList>
            <person name="Kucharzyk K."/>
            <person name="Murdoch R.W."/>
            <person name="Higgins S."/>
            <person name="Loffler F."/>
        </authorList>
    </citation>
    <scope>NUCLEOTIDE SEQUENCE</scope>
</reference>
<organism evidence="1">
    <name type="scientific">bioreactor metagenome</name>
    <dbReference type="NCBI Taxonomy" id="1076179"/>
    <lineage>
        <taxon>unclassified sequences</taxon>
        <taxon>metagenomes</taxon>
        <taxon>ecological metagenomes</taxon>
    </lineage>
</organism>
<dbReference type="EMBL" id="VSSQ01032459">
    <property type="protein sequence ID" value="MPM83723.1"/>
    <property type="molecule type" value="Genomic_DNA"/>
</dbReference>
<protein>
    <submittedName>
        <fullName evidence="1">Uncharacterized protein</fullName>
    </submittedName>
</protein>